<accession>A0A834WEC4</accession>
<comment type="subcellular location">
    <subcellularLocation>
        <location evidence="1">Nucleus</location>
    </subcellularLocation>
</comment>
<evidence type="ECO:0000259" key="3">
    <source>
        <dbReference type="Pfam" id="PF22754"/>
    </source>
</evidence>
<protein>
    <recommendedName>
        <fullName evidence="3">Plant bHLH transcription factor ACT-like domain-containing protein</fullName>
    </recommendedName>
</protein>
<dbReference type="PANTHER" id="PTHR31945:SF8">
    <property type="entry name" value="TRANSCRIPTION FACTOR BHLH93-LIKE PROTEIN"/>
    <property type="match status" value="1"/>
</dbReference>
<dbReference type="GO" id="GO:0043565">
    <property type="term" value="F:sequence-specific DNA binding"/>
    <property type="evidence" value="ECO:0007669"/>
    <property type="project" value="TreeGrafter"/>
</dbReference>
<name>A0A834WEC4_9FABA</name>
<sequence length="139" mass="15708">MQRRRKRSVILDRAVYIERLKEKLAELNQALAAAQNFIHNNNNNHDPLPMLRVEAEEGGFKIRVLSQKSCEGLLVFVLEAIQGLGLDLLQARVSCVHTFSLEALGAKKDNTEENGDMDAQLVEQAVSQAIQRWKKQLTN</sequence>
<proteinExistence type="predicted"/>
<evidence type="ECO:0000256" key="1">
    <source>
        <dbReference type="ARBA" id="ARBA00004123"/>
    </source>
</evidence>
<organism evidence="4 5">
    <name type="scientific">Senna tora</name>
    <dbReference type="NCBI Taxonomy" id="362788"/>
    <lineage>
        <taxon>Eukaryota</taxon>
        <taxon>Viridiplantae</taxon>
        <taxon>Streptophyta</taxon>
        <taxon>Embryophyta</taxon>
        <taxon>Tracheophyta</taxon>
        <taxon>Spermatophyta</taxon>
        <taxon>Magnoliopsida</taxon>
        <taxon>eudicotyledons</taxon>
        <taxon>Gunneridae</taxon>
        <taxon>Pentapetalae</taxon>
        <taxon>rosids</taxon>
        <taxon>fabids</taxon>
        <taxon>Fabales</taxon>
        <taxon>Fabaceae</taxon>
        <taxon>Caesalpinioideae</taxon>
        <taxon>Cassia clade</taxon>
        <taxon>Senna</taxon>
    </lineage>
</organism>
<evidence type="ECO:0000313" key="5">
    <source>
        <dbReference type="Proteomes" id="UP000634136"/>
    </source>
</evidence>
<dbReference type="EMBL" id="JAAIUW010000009">
    <property type="protein sequence ID" value="KAF7816201.1"/>
    <property type="molecule type" value="Genomic_DNA"/>
</dbReference>
<dbReference type="InterPro" id="IPR054502">
    <property type="entry name" value="bHLH-TF_ACT-like_plant"/>
</dbReference>
<evidence type="ECO:0000313" key="4">
    <source>
        <dbReference type="EMBL" id="KAF7816201.1"/>
    </source>
</evidence>
<dbReference type="InterPro" id="IPR051358">
    <property type="entry name" value="TF_AMS/ICE1/BHLH6-like"/>
</dbReference>
<dbReference type="PANTHER" id="PTHR31945">
    <property type="entry name" value="TRANSCRIPTION FACTOR SCREAM2-RELATED"/>
    <property type="match status" value="1"/>
</dbReference>
<dbReference type="Pfam" id="PF22754">
    <property type="entry name" value="bHLH-TF_ACT-like_plant"/>
    <property type="match status" value="1"/>
</dbReference>
<dbReference type="GO" id="GO:0005634">
    <property type="term" value="C:nucleus"/>
    <property type="evidence" value="ECO:0007669"/>
    <property type="project" value="UniProtKB-SubCell"/>
</dbReference>
<keyword evidence="5" id="KW-1185">Reference proteome</keyword>
<dbReference type="OrthoDB" id="1917523at2759"/>
<dbReference type="Proteomes" id="UP000634136">
    <property type="component" value="Unassembled WGS sequence"/>
</dbReference>
<gene>
    <name evidence="4" type="ORF">G2W53_030170</name>
</gene>
<dbReference type="AlphaFoldDB" id="A0A834WEC4"/>
<reference evidence="4" key="1">
    <citation type="submission" date="2020-09" db="EMBL/GenBank/DDBJ databases">
        <title>Genome-Enabled Discovery of Anthraquinone Biosynthesis in Senna tora.</title>
        <authorList>
            <person name="Kang S.-H."/>
            <person name="Pandey R.P."/>
            <person name="Lee C.-M."/>
            <person name="Sim J.-S."/>
            <person name="Jeong J.-T."/>
            <person name="Choi B.-S."/>
            <person name="Jung M."/>
            <person name="Ginzburg D."/>
            <person name="Zhao K."/>
            <person name="Won S.Y."/>
            <person name="Oh T.-J."/>
            <person name="Yu Y."/>
            <person name="Kim N.-H."/>
            <person name="Lee O.R."/>
            <person name="Lee T.-H."/>
            <person name="Bashyal P."/>
            <person name="Kim T.-S."/>
            <person name="Lee W.-H."/>
            <person name="Kawkins C."/>
            <person name="Kim C.-K."/>
            <person name="Kim J.S."/>
            <person name="Ahn B.O."/>
            <person name="Rhee S.Y."/>
            <person name="Sohng J.K."/>
        </authorList>
    </citation>
    <scope>NUCLEOTIDE SEQUENCE</scope>
    <source>
        <tissue evidence="4">Leaf</tissue>
    </source>
</reference>
<feature type="domain" description="Plant bHLH transcription factor ACT-like" evidence="3">
    <location>
        <begin position="51"/>
        <end position="131"/>
    </location>
</feature>
<dbReference type="GO" id="GO:0003700">
    <property type="term" value="F:DNA-binding transcription factor activity"/>
    <property type="evidence" value="ECO:0007669"/>
    <property type="project" value="TreeGrafter"/>
</dbReference>
<comment type="caution">
    <text evidence="4">The sequence shown here is derived from an EMBL/GenBank/DDBJ whole genome shotgun (WGS) entry which is preliminary data.</text>
</comment>
<keyword evidence="2" id="KW-0539">Nucleus</keyword>
<evidence type="ECO:0000256" key="2">
    <source>
        <dbReference type="ARBA" id="ARBA00023242"/>
    </source>
</evidence>